<feature type="binding site" evidence="1">
    <location>
        <position position="82"/>
    </location>
    <ligand>
        <name>Mg(2+)</name>
        <dbReference type="ChEBI" id="CHEBI:18420"/>
        <label>2</label>
    </ligand>
</feature>
<dbReference type="Gene3D" id="3.90.650.10">
    <property type="entry name" value="PurM-like C-terminal domain"/>
    <property type="match status" value="1"/>
</dbReference>
<feature type="binding site" evidence="1">
    <location>
        <position position="253"/>
    </location>
    <ligand>
        <name>Mg(2+)</name>
        <dbReference type="ChEBI" id="CHEBI:18420"/>
        <label>5</label>
    </ligand>
</feature>
<evidence type="ECO:0000259" key="3">
    <source>
        <dbReference type="Pfam" id="PF02769"/>
    </source>
</evidence>
<feature type="binding site" evidence="1">
    <location>
        <position position="303"/>
    </location>
    <ligand>
        <name>substrate</name>
    </ligand>
</feature>
<name>A0A916X8N7_9ACTN</name>
<evidence type="ECO:0000313" key="4">
    <source>
        <dbReference type="EMBL" id="GGC52172.1"/>
    </source>
</evidence>
<comment type="function">
    <text evidence="1">Catalyzes the ATP-dependent phosphorylation of thiamine-monophosphate (TMP) to form thiamine-pyrophosphate (TPP), the active form of vitamin B1.</text>
</comment>
<dbReference type="HAMAP" id="MF_02128">
    <property type="entry name" value="TMP_kinase"/>
    <property type="match status" value="1"/>
</dbReference>
<feature type="binding site" evidence="1">
    <location>
        <position position="111"/>
    </location>
    <ligand>
        <name>Mg(2+)</name>
        <dbReference type="ChEBI" id="CHEBI:18420"/>
        <label>3</label>
    </ligand>
</feature>
<dbReference type="InterPro" id="IPR016188">
    <property type="entry name" value="PurM-like_N"/>
</dbReference>
<dbReference type="GO" id="GO:0009228">
    <property type="term" value="P:thiamine biosynthetic process"/>
    <property type="evidence" value="ECO:0007669"/>
    <property type="project" value="UniProtKB-KW"/>
</dbReference>
<dbReference type="Proteomes" id="UP000641514">
    <property type="component" value="Unassembled WGS sequence"/>
</dbReference>
<organism evidence="4 5">
    <name type="scientific">Hoyosella rhizosphaerae</name>
    <dbReference type="NCBI Taxonomy" id="1755582"/>
    <lineage>
        <taxon>Bacteria</taxon>
        <taxon>Bacillati</taxon>
        <taxon>Actinomycetota</taxon>
        <taxon>Actinomycetes</taxon>
        <taxon>Mycobacteriales</taxon>
        <taxon>Hoyosellaceae</taxon>
        <taxon>Hoyosella</taxon>
    </lineage>
</organism>
<dbReference type="NCBIfam" id="NF004351">
    <property type="entry name" value="PRK05731.1-4"/>
    <property type="match status" value="1"/>
</dbReference>
<comment type="similarity">
    <text evidence="1">Belongs to the thiamine-monophosphate kinase family.</text>
</comment>
<keyword evidence="1 4" id="KW-0418">Kinase</keyword>
<keyword evidence="1" id="KW-0547">Nucleotide-binding</keyword>
<dbReference type="PIRSF" id="PIRSF005303">
    <property type="entry name" value="Thiam_monoph_kin"/>
    <property type="match status" value="1"/>
</dbReference>
<dbReference type="GO" id="GO:0009229">
    <property type="term" value="P:thiamine diphosphate biosynthetic process"/>
    <property type="evidence" value="ECO:0007669"/>
    <property type="project" value="UniProtKB-UniRule"/>
</dbReference>
<feature type="binding site" evidence="1">
    <location>
        <position position="250"/>
    </location>
    <ligand>
        <name>Mg(2+)</name>
        <dbReference type="ChEBI" id="CHEBI:18420"/>
        <label>3</label>
    </ligand>
</feature>
<dbReference type="InterPro" id="IPR006283">
    <property type="entry name" value="ThiL-like"/>
</dbReference>
<dbReference type="AlphaFoldDB" id="A0A916X8N7"/>
<feature type="binding site" evidence="1">
    <location>
        <position position="159"/>
    </location>
    <ligand>
        <name>Mg(2+)</name>
        <dbReference type="ChEBI" id="CHEBI:18420"/>
        <label>1</label>
    </ligand>
</feature>
<comment type="caution">
    <text evidence="4">The sequence shown here is derived from an EMBL/GenBank/DDBJ whole genome shotgun (WGS) entry which is preliminary data.</text>
</comment>
<evidence type="ECO:0000259" key="2">
    <source>
        <dbReference type="Pfam" id="PF00586"/>
    </source>
</evidence>
<dbReference type="EMBL" id="BMJH01000001">
    <property type="protein sequence ID" value="GGC52172.1"/>
    <property type="molecule type" value="Genomic_DNA"/>
</dbReference>
<reference evidence="4" key="2">
    <citation type="submission" date="2020-09" db="EMBL/GenBank/DDBJ databases">
        <authorList>
            <person name="Sun Q."/>
            <person name="Zhou Y."/>
        </authorList>
    </citation>
    <scope>NUCLEOTIDE SEQUENCE</scope>
    <source>
        <strain evidence="4">CGMCC 1.15478</strain>
    </source>
</reference>
<dbReference type="SUPFAM" id="SSF56042">
    <property type="entry name" value="PurM C-terminal domain-like"/>
    <property type="match status" value="1"/>
</dbReference>
<dbReference type="Pfam" id="PF02769">
    <property type="entry name" value="AIRS_C"/>
    <property type="match status" value="1"/>
</dbReference>
<sequence length="352" mass="35939">MIAGDIRSDDVSFTAPPYSNAVTTDRSDLPNVSDATVSEIGEFSVIARATDQRQQPADVQVGPGDDAAVVTIDGAAVVACVDTLVEGRHFRVDWSTGSDIGRKAIAQNAADLAAMGAIPVTFLVSLGCPADTSVAFTDDLVAGLWAEAARFGAGISGGDLVQSDQITVSVTALGSLQGRTAVLRSGAQPGDVVAVAGELGKSAAGLHLLANMNSDSLAPFVDCVHVHRVPDPPYTAGIAAANAGAHSMIDTSDGLLADLSHVAAASQVRVDIETALLPIPSAVAEVAEMAGVDPLDWVLGGGEDHALVATFASHQTVPAPFRRVGSVSAGSGVTVDGARVEQRGWTSWRRTE</sequence>
<keyword evidence="1" id="KW-0067">ATP-binding</keyword>
<dbReference type="InterPro" id="IPR036921">
    <property type="entry name" value="PurM-like_N_sf"/>
</dbReference>
<feature type="binding site" evidence="1">
    <location>
        <position position="345"/>
    </location>
    <ligand>
        <name>substrate</name>
    </ligand>
</feature>
<feature type="binding site" evidence="1">
    <location>
        <position position="89"/>
    </location>
    <ligand>
        <name>substrate</name>
    </ligand>
</feature>
<comment type="catalytic activity">
    <reaction evidence="1">
        <text>thiamine phosphate + ATP = thiamine diphosphate + ADP</text>
        <dbReference type="Rhea" id="RHEA:15913"/>
        <dbReference type="ChEBI" id="CHEBI:30616"/>
        <dbReference type="ChEBI" id="CHEBI:37575"/>
        <dbReference type="ChEBI" id="CHEBI:58937"/>
        <dbReference type="ChEBI" id="CHEBI:456216"/>
        <dbReference type="EC" id="2.7.4.16"/>
    </reaction>
</comment>
<dbReference type="SUPFAM" id="SSF55326">
    <property type="entry name" value="PurM N-terminal domain-like"/>
    <property type="match status" value="1"/>
</dbReference>
<keyword evidence="1" id="KW-0784">Thiamine biosynthesis</keyword>
<dbReference type="GO" id="GO:0005524">
    <property type="term" value="F:ATP binding"/>
    <property type="evidence" value="ECO:0007669"/>
    <property type="project" value="UniProtKB-UniRule"/>
</dbReference>
<dbReference type="PANTHER" id="PTHR30270:SF0">
    <property type="entry name" value="THIAMINE-MONOPHOSPHATE KINASE"/>
    <property type="match status" value="1"/>
</dbReference>
<dbReference type="Gene3D" id="3.30.1330.10">
    <property type="entry name" value="PurM-like, N-terminal domain"/>
    <property type="match status" value="1"/>
</dbReference>
<feature type="binding site" evidence="1">
    <location>
        <position position="66"/>
    </location>
    <ligand>
        <name>Mg(2+)</name>
        <dbReference type="ChEBI" id="CHEBI:18420"/>
        <label>3</label>
    </ligand>
</feature>
<dbReference type="CDD" id="cd02194">
    <property type="entry name" value="ThiL"/>
    <property type="match status" value="1"/>
</dbReference>
<dbReference type="EC" id="2.7.4.16" evidence="1"/>
<comment type="pathway">
    <text evidence="1">Cofactor biosynthesis; thiamine diphosphate biosynthesis; thiamine diphosphate from thiamine phosphate: step 1/1.</text>
</comment>
<dbReference type="Pfam" id="PF00586">
    <property type="entry name" value="AIRS"/>
    <property type="match status" value="1"/>
</dbReference>
<comment type="caution">
    <text evidence="1">Lacks conserved residue(s) required for the propagation of feature annotation.</text>
</comment>
<dbReference type="NCBIfam" id="TIGR01379">
    <property type="entry name" value="thiL"/>
    <property type="match status" value="1"/>
</dbReference>
<keyword evidence="1" id="KW-0479">Metal-binding</keyword>
<evidence type="ECO:0000313" key="5">
    <source>
        <dbReference type="Proteomes" id="UP000641514"/>
    </source>
</evidence>
<comment type="miscellaneous">
    <text evidence="1">Reaction mechanism of ThiL seems to utilize a direct, inline transfer of the gamma-phosphate of ATP to TMP rather than a phosphorylated enzyme intermediate.</text>
</comment>
<keyword evidence="1" id="KW-0808">Transferase</keyword>
<feature type="binding site" evidence="1">
    <location>
        <position position="184"/>
    </location>
    <ligand>
        <name>ATP</name>
        <dbReference type="ChEBI" id="CHEBI:30616"/>
    </ligand>
</feature>
<feature type="binding site" evidence="1">
    <location>
        <position position="66"/>
    </location>
    <ligand>
        <name>Mg(2+)</name>
        <dbReference type="ChEBI" id="CHEBI:18420"/>
        <label>4</label>
    </ligand>
</feature>
<feature type="binding site" evidence="1">
    <location>
        <begin position="158"/>
        <end position="159"/>
    </location>
    <ligand>
        <name>ATP</name>
        <dbReference type="ChEBI" id="CHEBI:30616"/>
    </ligand>
</feature>
<dbReference type="GO" id="GO:0009030">
    <property type="term" value="F:thiamine-phosphate kinase activity"/>
    <property type="evidence" value="ECO:0007669"/>
    <property type="project" value="UniProtKB-UniRule"/>
</dbReference>
<gene>
    <name evidence="1 4" type="primary">thiL</name>
    <name evidence="4" type="ORF">GCM10011410_00640</name>
</gene>
<dbReference type="InterPro" id="IPR036676">
    <property type="entry name" value="PurM-like_C_sf"/>
</dbReference>
<dbReference type="InterPro" id="IPR010918">
    <property type="entry name" value="PurM-like_C_dom"/>
</dbReference>
<protein>
    <recommendedName>
        <fullName evidence="1">Thiamine-monophosphate kinase</fullName>
        <shortName evidence="1">TMP kinase</shortName>
        <shortName evidence="1">Thiamine-phosphate kinase</shortName>
        <ecNumber evidence="1">2.7.4.16</ecNumber>
    </recommendedName>
</protein>
<feature type="binding site" evidence="1">
    <location>
        <position position="111"/>
    </location>
    <ligand>
        <name>Mg(2+)</name>
        <dbReference type="ChEBI" id="CHEBI:18420"/>
        <label>2</label>
    </ligand>
</feature>
<feature type="binding site" evidence="1">
    <location>
        <position position="252"/>
    </location>
    <ligand>
        <name>ATP</name>
        <dbReference type="ChEBI" id="CHEBI:30616"/>
    </ligand>
</feature>
<evidence type="ECO:0000256" key="1">
    <source>
        <dbReference type="HAMAP-Rule" id="MF_02128"/>
    </source>
</evidence>
<reference evidence="4" key="1">
    <citation type="journal article" date="2014" name="Int. J. Syst. Evol. Microbiol.">
        <title>Complete genome sequence of Corynebacterium casei LMG S-19264T (=DSM 44701T), isolated from a smear-ripened cheese.</title>
        <authorList>
            <consortium name="US DOE Joint Genome Institute (JGI-PGF)"/>
            <person name="Walter F."/>
            <person name="Albersmeier A."/>
            <person name="Kalinowski J."/>
            <person name="Ruckert C."/>
        </authorList>
    </citation>
    <scope>NUCLEOTIDE SEQUENCE</scope>
    <source>
        <strain evidence="4">CGMCC 1.15478</strain>
    </source>
</reference>
<feature type="binding site" evidence="1">
    <location>
        <position position="111"/>
    </location>
    <ligand>
        <name>Mg(2+)</name>
        <dbReference type="ChEBI" id="CHEBI:18420"/>
        <label>4</label>
    </ligand>
</feature>
<keyword evidence="5" id="KW-1185">Reference proteome</keyword>
<dbReference type="PANTHER" id="PTHR30270">
    <property type="entry name" value="THIAMINE-MONOPHOSPHATE KINASE"/>
    <property type="match status" value="1"/>
</dbReference>
<dbReference type="GO" id="GO:0000287">
    <property type="term" value="F:magnesium ion binding"/>
    <property type="evidence" value="ECO:0007669"/>
    <property type="project" value="UniProtKB-UniRule"/>
</dbReference>
<accession>A0A916X8N7</accession>
<proteinExistence type="inferred from homology"/>
<feature type="domain" description="PurM-like C-terminal" evidence="3">
    <location>
        <begin position="188"/>
        <end position="289"/>
    </location>
</feature>
<keyword evidence="1" id="KW-0460">Magnesium</keyword>
<feature type="binding site" evidence="1">
    <location>
        <position position="82"/>
    </location>
    <ligand>
        <name>Mg(2+)</name>
        <dbReference type="ChEBI" id="CHEBI:18420"/>
        <label>1</label>
    </ligand>
</feature>
<feature type="domain" description="PurM-like N-terminal" evidence="2">
    <location>
        <begin position="64"/>
        <end position="175"/>
    </location>
</feature>